<evidence type="ECO:0000313" key="2">
    <source>
        <dbReference type="Ensembl" id="ENSPKIP00000018926.1"/>
    </source>
</evidence>
<accession>A0A3B3RMG8</accession>
<reference evidence="2" key="1">
    <citation type="submission" date="2025-08" db="UniProtKB">
        <authorList>
            <consortium name="Ensembl"/>
        </authorList>
    </citation>
    <scope>IDENTIFICATION</scope>
</reference>
<keyword evidence="3" id="KW-1185">Reference proteome</keyword>
<dbReference type="AlphaFoldDB" id="A0A3B3RMG8"/>
<proteinExistence type="predicted"/>
<dbReference type="InterPro" id="IPR026960">
    <property type="entry name" value="RVT-Znf"/>
</dbReference>
<organism evidence="2 3">
    <name type="scientific">Paramormyrops kingsleyae</name>
    <dbReference type="NCBI Taxonomy" id="1676925"/>
    <lineage>
        <taxon>Eukaryota</taxon>
        <taxon>Metazoa</taxon>
        <taxon>Chordata</taxon>
        <taxon>Craniata</taxon>
        <taxon>Vertebrata</taxon>
        <taxon>Euteleostomi</taxon>
        <taxon>Actinopterygii</taxon>
        <taxon>Neopterygii</taxon>
        <taxon>Teleostei</taxon>
        <taxon>Osteoglossocephala</taxon>
        <taxon>Osteoglossomorpha</taxon>
        <taxon>Osteoglossiformes</taxon>
        <taxon>Mormyridae</taxon>
        <taxon>Paramormyrops</taxon>
    </lineage>
</organism>
<evidence type="ECO:0000259" key="1">
    <source>
        <dbReference type="Pfam" id="PF13966"/>
    </source>
</evidence>
<evidence type="ECO:0000313" key="3">
    <source>
        <dbReference type="Proteomes" id="UP000261540"/>
    </source>
</evidence>
<feature type="domain" description="Reverse transcriptase zinc-binding" evidence="1">
    <location>
        <begin position="216"/>
        <end position="295"/>
    </location>
</feature>
<name>A0A3B3RMG8_9TELE</name>
<reference evidence="2" key="2">
    <citation type="submission" date="2025-09" db="UniProtKB">
        <authorList>
            <consortium name="Ensembl"/>
        </authorList>
    </citation>
    <scope>IDENTIFICATION</scope>
</reference>
<protein>
    <recommendedName>
        <fullName evidence="1">Reverse transcriptase zinc-binding domain-containing protein</fullName>
    </recommendedName>
</protein>
<dbReference type="GeneTree" id="ENSGT00940000177635"/>
<sequence length="392" mass="46243">MEANQSAPHQSHPEPLHPSSFVTKTKQQVANNARASVVTLQRIPRIHSENQITKSALLRNGGCNGQSYVTLHYYAVQALLAWQLVYKHNFSPHNYFIWNNKDILFKNKSLFYHTWFNEGILLVRQLFNSHGYLLSYTEFLQKFRLPIRPRDFAIVIDAIPKSVTILLKNYISEGISIVNPCGNIFIGNVDVLKQKCSNKIIRNALRSVSLPAARFFWSSLFDNISWVKAWNLSNKFCINNKIKEVSYKILHRIYPAKHTLERFKLNISYTCEFCGQEKETILHIFFHCIYSRVFWKDMEFYISRKMECMIEICIFDVLFYTESERLNCKEQHIIHLFILLGKFHIHKKKWARCKPNFSHFINDFKLYVNLLEQTKNKKALKTCNALKLLKFM</sequence>
<dbReference type="Ensembl" id="ENSPKIT00000035766.1">
    <property type="protein sequence ID" value="ENSPKIP00000018926.1"/>
    <property type="gene ID" value="ENSPKIG00000004308.1"/>
</dbReference>
<dbReference type="STRING" id="1676925.ENSPKIP00000018926"/>
<dbReference type="Proteomes" id="UP000261540">
    <property type="component" value="Unplaced"/>
</dbReference>
<dbReference type="Pfam" id="PF13966">
    <property type="entry name" value="zf-RVT"/>
    <property type="match status" value="1"/>
</dbReference>